<proteinExistence type="predicted"/>
<dbReference type="AlphaFoldDB" id="A0A8T3CEE5"/>
<accession>A0A8T3CEE5</accession>
<dbReference type="Proteomes" id="UP000829720">
    <property type="component" value="Unassembled WGS sequence"/>
</dbReference>
<dbReference type="EMBL" id="JAERUA010000025">
    <property type="protein sequence ID" value="KAI1882247.1"/>
    <property type="molecule type" value="Genomic_DNA"/>
</dbReference>
<sequence>MSLVQIAIASGQISCHGESRAHELEPSQESKQRATLSSTFSRWLQSDKEATVQLTFPEQSRRGCPSPFPVIRSAIRAIQTTIPWNIPDLAESGERVVPPPDMAE</sequence>
<comment type="caution">
    <text evidence="1">The sequence shown here is derived from an EMBL/GenBank/DDBJ whole genome shotgun (WGS) entry which is preliminary data.</text>
</comment>
<evidence type="ECO:0000313" key="1">
    <source>
        <dbReference type="EMBL" id="KAI1882247.1"/>
    </source>
</evidence>
<gene>
    <name evidence="1" type="ORF">AGOR_G00248720</name>
</gene>
<keyword evidence="2" id="KW-1185">Reference proteome</keyword>
<protein>
    <submittedName>
        <fullName evidence="1">Uncharacterized protein</fullName>
    </submittedName>
</protein>
<name>A0A8T3CEE5_9TELE</name>
<reference evidence="1" key="1">
    <citation type="submission" date="2021-01" db="EMBL/GenBank/DDBJ databases">
        <authorList>
            <person name="Zahm M."/>
            <person name="Roques C."/>
            <person name="Cabau C."/>
            <person name="Klopp C."/>
            <person name="Donnadieu C."/>
            <person name="Jouanno E."/>
            <person name="Lampietro C."/>
            <person name="Louis A."/>
            <person name="Herpin A."/>
            <person name="Echchiki A."/>
            <person name="Berthelot C."/>
            <person name="Parey E."/>
            <person name="Roest-Crollius H."/>
            <person name="Braasch I."/>
            <person name="Postlethwait J."/>
            <person name="Bobe J."/>
            <person name="Montfort J."/>
            <person name="Bouchez O."/>
            <person name="Begum T."/>
            <person name="Mejri S."/>
            <person name="Adams A."/>
            <person name="Chen W.-J."/>
            <person name="Guiguen Y."/>
        </authorList>
    </citation>
    <scope>NUCLEOTIDE SEQUENCE</scope>
    <source>
        <tissue evidence="1">Blood</tissue>
    </source>
</reference>
<organism evidence="1 2">
    <name type="scientific">Albula goreensis</name>
    <dbReference type="NCBI Taxonomy" id="1534307"/>
    <lineage>
        <taxon>Eukaryota</taxon>
        <taxon>Metazoa</taxon>
        <taxon>Chordata</taxon>
        <taxon>Craniata</taxon>
        <taxon>Vertebrata</taxon>
        <taxon>Euteleostomi</taxon>
        <taxon>Actinopterygii</taxon>
        <taxon>Neopterygii</taxon>
        <taxon>Teleostei</taxon>
        <taxon>Albuliformes</taxon>
        <taxon>Albulidae</taxon>
        <taxon>Albula</taxon>
    </lineage>
</organism>
<evidence type="ECO:0000313" key="2">
    <source>
        <dbReference type="Proteomes" id="UP000829720"/>
    </source>
</evidence>